<dbReference type="EMBL" id="SIRE01000023">
    <property type="protein sequence ID" value="TBL72682.1"/>
    <property type="molecule type" value="Genomic_DNA"/>
</dbReference>
<dbReference type="OrthoDB" id="1957368at2"/>
<evidence type="ECO:0008006" key="4">
    <source>
        <dbReference type="Google" id="ProtNLM"/>
    </source>
</evidence>
<dbReference type="AlphaFoldDB" id="A0A4Q9DKJ2"/>
<sequence length="122" mass="13236">MGMLLLLAATMSWSFVGILVKSASVMLDSSSIAFARFAFGVVALAALLLLLRQPLRVEYKNRWIWIGALGKSANYFFECIAIAIGFSYGNILVGPIQTVVLLLLNLPQKQTRPNASSVKMAG</sequence>
<feature type="transmembrane region" description="Helical" evidence="1">
    <location>
        <begin position="32"/>
        <end position="51"/>
    </location>
</feature>
<reference evidence="2 3" key="1">
    <citation type="submission" date="2019-02" db="EMBL/GenBank/DDBJ databases">
        <title>Paenibacillus sp. nov., isolated from surface-sterilized tissue of Thalictrum simplex L.</title>
        <authorList>
            <person name="Tuo L."/>
        </authorList>
    </citation>
    <scope>NUCLEOTIDE SEQUENCE [LARGE SCALE GENOMIC DNA]</scope>
    <source>
        <strain evidence="2 3">N2SHLJ1</strain>
    </source>
</reference>
<feature type="transmembrane region" description="Helical" evidence="1">
    <location>
        <begin position="63"/>
        <end position="84"/>
    </location>
</feature>
<organism evidence="2 3">
    <name type="scientific">Paenibacillus thalictri</name>
    <dbReference type="NCBI Taxonomy" id="2527873"/>
    <lineage>
        <taxon>Bacteria</taxon>
        <taxon>Bacillati</taxon>
        <taxon>Bacillota</taxon>
        <taxon>Bacilli</taxon>
        <taxon>Bacillales</taxon>
        <taxon>Paenibacillaceae</taxon>
        <taxon>Paenibacillus</taxon>
    </lineage>
</organism>
<name>A0A4Q9DKJ2_9BACL</name>
<gene>
    <name evidence="2" type="ORF">EYB31_28450</name>
</gene>
<keyword evidence="1" id="KW-0812">Transmembrane</keyword>
<accession>A0A4Q9DKJ2</accession>
<keyword evidence="3" id="KW-1185">Reference proteome</keyword>
<evidence type="ECO:0000313" key="3">
    <source>
        <dbReference type="Proteomes" id="UP000293142"/>
    </source>
</evidence>
<evidence type="ECO:0000256" key="1">
    <source>
        <dbReference type="SAM" id="Phobius"/>
    </source>
</evidence>
<protein>
    <recommendedName>
        <fullName evidence="4">EamA family transporter</fullName>
    </recommendedName>
</protein>
<evidence type="ECO:0000313" key="2">
    <source>
        <dbReference type="EMBL" id="TBL72682.1"/>
    </source>
</evidence>
<keyword evidence="1" id="KW-0472">Membrane</keyword>
<proteinExistence type="predicted"/>
<keyword evidence="1" id="KW-1133">Transmembrane helix</keyword>
<dbReference type="Proteomes" id="UP000293142">
    <property type="component" value="Unassembled WGS sequence"/>
</dbReference>
<comment type="caution">
    <text evidence="2">The sequence shown here is derived from an EMBL/GenBank/DDBJ whole genome shotgun (WGS) entry which is preliminary data.</text>
</comment>